<dbReference type="Gene3D" id="3.40.50.1820">
    <property type="entry name" value="alpha/beta hydrolase"/>
    <property type="match status" value="1"/>
</dbReference>
<dbReference type="InterPro" id="IPR036477">
    <property type="entry name" value="Formyl_transf_N_sf"/>
</dbReference>
<dbReference type="GO" id="GO:0044550">
    <property type="term" value="P:secondary metabolite biosynthetic process"/>
    <property type="evidence" value="ECO:0007669"/>
    <property type="project" value="TreeGrafter"/>
</dbReference>
<dbReference type="Pfam" id="PF13193">
    <property type="entry name" value="AMP-binding_C"/>
    <property type="match status" value="1"/>
</dbReference>
<dbReference type="InterPro" id="IPR009081">
    <property type="entry name" value="PP-bd_ACP"/>
</dbReference>
<dbReference type="GO" id="GO:0005737">
    <property type="term" value="C:cytoplasm"/>
    <property type="evidence" value="ECO:0007669"/>
    <property type="project" value="TreeGrafter"/>
</dbReference>
<dbReference type="InterPro" id="IPR006162">
    <property type="entry name" value="Ppantetheine_attach_site"/>
</dbReference>
<name>H8GC78_9PSEU</name>
<dbReference type="InterPro" id="IPR011034">
    <property type="entry name" value="Formyl_transferase-like_C_sf"/>
</dbReference>
<accession>H8GC78</accession>
<comment type="cofactor">
    <cofactor evidence="1">
        <name>pantetheine 4'-phosphate</name>
        <dbReference type="ChEBI" id="CHEBI:47942"/>
    </cofactor>
</comment>
<dbReference type="GO" id="GO:0031177">
    <property type="term" value="F:phosphopantetheine binding"/>
    <property type="evidence" value="ECO:0007669"/>
    <property type="project" value="InterPro"/>
</dbReference>
<reference evidence="6 7" key="1">
    <citation type="journal article" date="2012" name="Stand. Genomic Sci.">
        <title>Genome sequence of the soil bacterium Saccharomonospora azurea type strain (NA-128(T)).</title>
        <authorList>
            <person name="Klenk H.P."/>
            <person name="Held B."/>
            <person name="Lucas S."/>
            <person name="Lapidus A."/>
            <person name="Copeland A."/>
            <person name="Hammon N."/>
            <person name="Pitluck S."/>
            <person name="Goodwin L.A."/>
            <person name="Han C."/>
            <person name="Tapia R."/>
            <person name="Brambilla E.M."/>
            <person name="Potter G."/>
            <person name="Land M."/>
            <person name="Ivanova N."/>
            <person name="Rohde M."/>
            <person name="Goker M."/>
            <person name="Detter J.C."/>
            <person name="Kyrpides N.C."/>
            <person name="Woyke T."/>
        </authorList>
    </citation>
    <scope>NUCLEOTIDE SEQUENCE [LARGE SCALE GENOMIC DNA]</scope>
    <source>
        <strain evidence="6 7">NA-128</strain>
    </source>
</reference>
<evidence type="ECO:0000313" key="7">
    <source>
        <dbReference type="Proteomes" id="UP000004705"/>
    </source>
</evidence>
<dbReference type="InterPro" id="IPR025110">
    <property type="entry name" value="AMP-bd_C"/>
</dbReference>
<dbReference type="PROSITE" id="PS50075">
    <property type="entry name" value="CARRIER"/>
    <property type="match status" value="1"/>
</dbReference>
<dbReference type="GO" id="GO:0072330">
    <property type="term" value="P:monocarboxylic acid biosynthetic process"/>
    <property type="evidence" value="ECO:0007669"/>
    <property type="project" value="UniProtKB-ARBA"/>
</dbReference>
<dbReference type="SMART" id="SM00823">
    <property type="entry name" value="PKS_PP"/>
    <property type="match status" value="1"/>
</dbReference>
<dbReference type="SUPFAM" id="SSF50486">
    <property type="entry name" value="FMT C-terminal domain-like"/>
    <property type="match status" value="1"/>
</dbReference>
<dbReference type="Pfam" id="PF00550">
    <property type="entry name" value="PP-binding"/>
    <property type="match status" value="1"/>
</dbReference>
<dbReference type="InterPro" id="IPR010071">
    <property type="entry name" value="AA_adenyl_dom"/>
</dbReference>
<dbReference type="InterPro" id="IPR045851">
    <property type="entry name" value="AMP-bd_C_sf"/>
</dbReference>
<dbReference type="SUPFAM" id="SSF52777">
    <property type="entry name" value="CoA-dependent acyltransferases"/>
    <property type="match status" value="1"/>
</dbReference>
<keyword evidence="3" id="KW-0597">Phosphoprotein</keyword>
<dbReference type="CDD" id="cd12116">
    <property type="entry name" value="A_NRPS_Ta1_like"/>
    <property type="match status" value="1"/>
</dbReference>
<feature type="region of interest" description="Disordered" evidence="4">
    <location>
        <begin position="1029"/>
        <end position="1050"/>
    </location>
</feature>
<proteinExistence type="predicted"/>
<feature type="compositionally biased region" description="Basic residues" evidence="4">
    <location>
        <begin position="1155"/>
        <end position="1164"/>
    </location>
</feature>
<keyword evidence="7" id="KW-1185">Reference proteome</keyword>
<evidence type="ECO:0000256" key="4">
    <source>
        <dbReference type="SAM" id="MobiDB-lite"/>
    </source>
</evidence>
<dbReference type="SUPFAM" id="SSF53328">
    <property type="entry name" value="Formyltransferase"/>
    <property type="match status" value="1"/>
</dbReference>
<dbReference type="InterPro" id="IPR029058">
    <property type="entry name" value="AB_hydrolase_fold"/>
</dbReference>
<evidence type="ECO:0000259" key="5">
    <source>
        <dbReference type="PROSITE" id="PS50075"/>
    </source>
</evidence>
<dbReference type="EMBL" id="CM001466">
    <property type="protein sequence ID" value="EHY87755.1"/>
    <property type="molecule type" value="Genomic_DNA"/>
</dbReference>
<dbReference type="SUPFAM" id="SSF56801">
    <property type="entry name" value="Acetyl-CoA synthetase-like"/>
    <property type="match status" value="1"/>
</dbReference>
<dbReference type="GO" id="GO:0003824">
    <property type="term" value="F:catalytic activity"/>
    <property type="evidence" value="ECO:0007669"/>
    <property type="project" value="InterPro"/>
</dbReference>
<dbReference type="AlphaFoldDB" id="H8GC78"/>
<dbReference type="Gene3D" id="3.40.50.12230">
    <property type="match status" value="1"/>
</dbReference>
<dbReference type="InterPro" id="IPR000873">
    <property type="entry name" value="AMP-dep_synth/lig_dom"/>
</dbReference>
<dbReference type="PROSITE" id="PS00455">
    <property type="entry name" value="AMP_BINDING"/>
    <property type="match status" value="1"/>
</dbReference>
<dbReference type="InterPro" id="IPR020845">
    <property type="entry name" value="AMP-binding_CS"/>
</dbReference>
<organism evidence="6 7">
    <name type="scientific">Saccharomonospora azurea NA-128</name>
    <dbReference type="NCBI Taxonomy" id="882081"/>
    <lineage>
        <taxon>Bacteria</taxon>
        <taxon>Bacillati</taxon>
        <taxon>Actinomycetota</taxon>
        <taxon>Actinomycetes</taxon>
        <taxon>Pseudonocardiales</taxon>
        <taxon>Pseudonocardiaceae</taxon>
        <taxon>Saccharomonospora</taxon>
    </lineage>
</organism>
<feature type="region of interest" description="Disordered" evidence="4">
    <location>
        <begin position="1125"/>
        <end position="1164"/>
    </location>
</feature>
<dbReference type="Pfam" id="PF00501">
    <property type="entry name" value="AMP-binding"/>
    <property type="match status" value="1"/>
</dbReference>
<evidence type="ECO:0000313" key="6">
    <source>
        <dbReference type="EMBL" id="EHY87755.1"/>
    </source>
</evidence>
<dbReference type="Gene3D" id="2.30.38.10">
    <property type="entry name" value="Luciferase, Domain 3"/>
    <property type="match status" value="1"/>
</dbReference>
<dbReference type="InterPro" id="IPR002376">
    <property type="entry name" value="Formyl_transf_N"/>
</dbReference>
<protein>
    <submittedName>
        <fullName evidence="6">Amino acid adenylation enzyme/thioester reductase family protein</fullName>
    </submittedName>
</protein>
<dbReference type="Gene3D" id="3.30.559.30">
    <property type="entry name" value="Nonribosomal peptide synthetase, condensation domain"/>
    <property type="match status" value="1"/>
</dbReference>
<feature type="compositionally biased region" description="Basic and acidic residues" evidence="4">
    <location>
        <begin position="337"/>
        <end position="347"/>
    </location>
</feature>
<dbReference type="FunFam" id="3.30.300.30:FF:000010">
    <property type="entry name" value="Enterobactin synthetase component F"/>
    <property type="match status" value="1"/>
</dbReference>
<dbReference type="FunFam" id="3.40.50.980:FF:000001">
    <property type="entry name" value="Non-ribosomal peptide synthetase"/>
    <property type="match status" value="1"/>
</dbReference>
<dbReference type="HOGENOM" id="CLU_003693_0_0_11"/>
<dbReference type="SUPFAM" id="SSF47336">
    <property type="entry name" value="ACP-like"/>
    <property type="match status" value="1"/>
</dbReference>
<dbReference type="PANTHER" id="PTHR45527:SF1">
    <property type="entry name" value="FATTY ACID SYNTHASE"/>
    <property type="match status" value="1"/>
</dbReference>
<evidence type="ECO:0000256" key="2">
    <source>
        <dbReference type="ARBA" id="ARBA00022450"/>
    </source>
</evidence>
<feature type="region of interest" description="Disordered" evidence="4">
    <location>
        <begin position="337"/>
        <end position="356"/>
    </location>
</feature>
<dbReference type="NCBIfam" id="TIGR01733">
    <property type="entry name" value="AA-adenyl-dom"/>
    <property type="match status" value="1"/>
</dbReference>
<feature type="compositionally biased region" description="Basic and acidic residues" evidence="4">
    <location>
        <begin position="1144"/>
        <end position="1154"/>
    </location>
</feature>
<dbReference type="Pfam" id="PF02911">
    <property type="entry name" value="Formyl_trans_C"/>
    <property type="match status" value="1"/>
</dbReference>
<dbReference type="PANTHER" id="PTHR45527">
    <property type="entry name" value="NONRIBOSOMAL PEPTIDE SYNTHETASE"/>
    <property type="match status" value="1"/>
</dbReference>
<dbReference type="InterPro" id="IPR036736">
    <property type="entry name" value="ACP-like_sf"/>
</dbReference>
<keyword evidence="2" id="KW-0596">Phosphopantetheine</keyword>
<gene>
    <name evidence="6" type="ORF">SacazDRAFT_00807</name>
</gene>
<dbReference type="OrthoDB" id="3243414at2"/>
<dbReference type="Proteomes" id="UP000004705">
    <property type="component" value="Chromosome"/>
</dbReference>
<dbReference type="Gene3D" id="3.40.50.980">
    <property type="match status" value="2"/>
</dbReference>
<dbReference type="GO" id="GO:0043041">
    <property type="term" value="P:amino acid activation for nonribosomal peptide biosynthetic process"/>
    <property type="evidence" value="ECO:0007669"/>
    <property type="project" value="TreeGrafter"/>
</dbReference>
<dbReference type="RefSeq" id="WP_005438881.1">
    <property type="nucleotide sequence ID" value="NZ_CM001466.1"/>
</dbReference>
<feature type="domain" description="Carrier" evidence="5">
    <location>
        <begin position="1050"/>
        <end position="1125"/>
    </location>
</feature>
<evidence type="ECO:0000256" key="1">
    <source>
        <dbReference type="ARBA" id="ARBA00001957"/>
    </source>
</evidence>
<dbReference type="FunFam" id="1.10.1200.10:FF:000016">
    <property type="entry name" value="Non-ribosomal peptide synthase"/>
    <property type="match status" value="1"/>
</dbReference>
<sequence>MTTETLRCAFVGEQAMVVSCAEVARDRGHHVTGVVSPNEDVRAWARERGIPAAELDGVLADFLAEHPCDYLFSVGNLTMLPERVLATPRRGAINFHDGPLPAYAGRHATTWSLLDRADSHGITWHVMTAEADAGDVLVRRDVPVDPDDTSYTLNVKCFDAGIDAFGELIDALGNGRVRPEPQDRSRRTYHGRFDRPAGGGLVSWESSPEQVCAAVRATDFGPHTNEFGHTKLALASTFVSVGAARVLDRKSGREPGTVVDVGDDGLVVATRGHDLRLSGLTSATGEPVRPASHGIREGDRLPDPGEAVLRLAGEADSRFRRHEPFWVRRLRDLRPLDLPHRDGRADDGPTTTPVPVPADAPARQEWLLAATLAFLARITDGYESDVDLRTTAQRTDDRLAGLYADHVPLRLPAVGELGDLRDVEHRVSDQLAELSRRGTFPTDVWARYPELRDGRTAASGLPIAVELQADLTEPARPRPGTALLVRISSDGTGCDWTVARATLTREFADALVGHLATFLRAAAGPAGRDLRRAPLCSDGELRRMLVEFNDTAVDFPETTAVHELFAERARSTPDANAVVCDGRVLTYGELDRRSASLAADLRARGAGPGALVGVYLRRSEHLPVALLGVLRSGAAYVPLDPLYPRARIDHMLTVTGATLVVTRADLVSQLPDRTEPVLVDQPREHVVAPAVTPGRLAYVIFTSGSTGRPKGVRVSHPALTNFLTAMAREPGFTADDSLLAVTTVCFDIAALELFLPLVTGGRVEIAPEDDVADGFALRSRLDGGGITMLQATPATWRMLLDAGWRPNARTRMLCGGEALPADLAAALLAGGGELWNMYGPTETTIWSSASRVTDAERLDIGRPIANTRFYVLDGDRRPRPPGIPGELYIGGAGVADGYLGATDRDDQRFVPDPLDPASGPLYRTGDAVRHRPDGGLEYLRRLDDQVKLHGYRIELGEIEHRLRACAGVKDAVTVVREDRPGDRRLVAYLVTDSPGAPVPELRAHLGQDLPDYMIPSAYVRVERIPTTDNGKVDRKALPRPTAAGAGGRAPVSSDLEREIADVWRAVLGVEELGVDDNFFEVGGNSLLLMRVLARLRERVTDSVSRVEMFRYPTIRTLARRLSTADGRAAGSAVAGHTSTPARTRRGDRTMLTDLRRKRRQRRPR</sequence>
<dbReference type="InterPro" id="IPR020806">
    <property type="entry name" value="PKS_PP-bd"/>
</dbReference>
<dbReference type="Pfam" id="PF00551">
    <property type="entry name" value="Formyl_trans_N"/>
    <property type="match status" value="1"/>
</dbReference>
<feature type="region of interest" description="Disordered" evidence="4">
    <location>
        <begin position="279"/>
        <end position="302"/>
    </location>
</feature>
<dbReference type="Gene3D" id="3.30.300.30">
    <property type="match status" value="1"/>
</dbReference>
<dbReference type="PROSITE" id="PS00012">
    <property type="entry name" value="PHOSPHOPANTETHEINE"/>
    <property type="match status" value="1"/>
</dbReference>
<evidence type="ECO:0000256" key="3">
    <source>
        <dbReference type="ARBA" id="ARBA00022553"/>
    </source>
</evidence>
<dbReference type="InterPro" id="IPR005793">
    <property type="entry name" value="Formyl_trans_C"/>
</dbReference>